<keyword evidence="4" id="KW-0949">S-adenosyl-L-methionine</keyword>
<comment type="caution">
    <text evidence="7">The sequence shown here is derived from an EMBL/GenBank/DDBJ whole genome shotgun (WGS) entry which is preliminary data.</text>
</comment>
<evidence type="ECO:0000256" key="2">
    <source>
        <dbReference type="ARBA" id="ARBA00022603"/>
    </source>
</evidence>
<dbReference type="GO" id="GO:0032259">
    <property type="term" value="P:methylation"/>
    <property type="evidence" value="ECO:0007669"/>
    <property type="project" value="UniProtKB-KW"/>
</dbReference>
<dbReference type="PANTHER" id="PTHR43836:SF2">
    <property type="entry name" value="CATECHOL O-METHYLTRANSFERASE 1-RELATED"/>
    <property type="match status" value="1"/>
</dbReference>
<reference evidence="7" key="1">
    <citation type="submission" date="2021-02" db="EMBL/GenBank/DDBJ databases">
        <authorList>
            <person name="Dougan E. K."/>
            <person name="Rhodes N."/>
            <person name="Thang M."/>
            <person name="Chan C."/>
        </authorList>
    </citation>
    <scope>NUCLEOTIDE SEQUENCE</scope>
</reference>
<dbReference type="InterPro" id="IPR029063">
    <property type="entry name" value="SAM-dependent_MTases_sf"/>
</dbReference>
<evidence type="ECO:0000256" key="1">
    <source>
        <dbReference type="ARBA" id="ARBA00012880"/>
    </source>
</evidence>
<comment type="similarity">
    <text evidence="6">Belongs to the class I-like SAM-binding methyltransferase superfamily. Cation-dependent O-methyltransferase family.</text>
</comment>
<accession>A0A812YN04</accession>
<dbReference type="InterPro" id="IPR002935">
    <property type="entry name" value="SAM_O-MeTrfase"/>
</dbReference>
<dbReference type="GO" id="GO:0016206">
    <property type="term" value="F:catechol O-methyltransferase activity"/>
    <property type="evidence" value="ECO:0007669"/>
    <property type="project" value="UniProtKB-EC"/>
</dbReference>
<dbReference type="OrthoDB" id="437789at2759"/>
<evidence type="ECO:0000256" key="3">
    <source>
        <dbReference type="ARBA" id="ARBA00022679"/>
    </source>
</evidence>
<dbReference type="Pfam" id="PF01596">
    <property type="entry name" value="Methyltransf_3"/>
    <property type="match status" value="1"/>
</dbReference>
<keyword evidence="8" id="KW-1185">Reference proteome</keyword>
<dbReference type="SUPFAM" id="SSF53335">
    <property type="entry name" value="S-adenosyl-L-methionine-dependent methyltransferases"/>
    <property type="match status" value="1"/>
</dbReference>
<evidence type="ECO:0000313" key="8">
    <source>
        <dbReference type="Proteomes" id="UP000601435"/>
    </source>
</evidence>
<evidence type="ECO:0000256" key="4">
    <source>
        <dbReference type="ARBA" id="ARBA00022691"/>
    </source>
</evidence>
<proteinExistence type="inferred from homology"/>
<gene>
    <name evidence="7" type="primary">COMT</name>
    <name evidence="7" type="ORF">SNEC2469_LOCUS23178</name>
</gene>
<keyword evidence="2" id="KW-0489">Methyltransferase</keyword>
<protein>
    <recommendedName>
        <fullName evidence="1">catechol O-methyltransferase</fullName>
        <ecNumber evidence="1">2.1.1.6</ecNumber>
    </recommendedName>
</protein>
<dbReference type="Gene3D" id="3.40.50.150">
    <property type="entry name" value="Vaccinia Virus protein VP39"/>
    <property type="match status" value="1"/>
</dbReference>
<keyword evidence="3" id="KW-0808">Transferase</keyword>
<dbReference type="EC" id="2.1.1.6" evidence="1"/>
<dbReference type="EMBL" id="CAJNJA010042987">
    <property type="protein sequence ID" value="CAE7789280.1"/>
    <property type="molecule type" value="Genomic_DNA"/>
</dbReference>
<keyword evidence="5" id="KW-0128">Catecholamine metabolism</keyword>
<organism evidence="7 8">
    <name type="scientific">Symbiodinium necroappetens</name>
    <dbReference type="NCBI Taxonomy" id="1628268"/>
    <lineage>
        <taxon>Eukaryota</taxon>
        <taxon>Sar</taxon>
        <taxon>Alveolata</taxon>
        <taxon>Dinophyceae</taxon>
        <taxon>Suessiales</taxon>
        <taxon>Symbiodiniaceae</taxon>
        <taxon>Symbiodinium</taxon>
    </lineage>
</organism>
<name>A0A812YN04_9DINO</name>
<dbReference type="GO" id="GO:0006584">
    <property type="term" value="P:catecholamine metabolic process"/>
    <property type="evidence" value="ECO:0007669"/>
    <property type="project" value="UniProtKB-KW"/>
</dbReference>
<sequence>MYLQEFGKLGPGCLCEQAEIEPAAIVDITLRRRPTCQSRYEDFHYKEASVLETVVRDAVARDVNSVHACIENVGLKEVWLKIAGGEKACVIDNVIAKQRPKLILEFGTYVGYTSTRMALQVDTWNGKVVTMEMARNHIEMAGLSHVVTVQLGHSDDAVQVVLEKYGERSVDMDFRLTLL</sequence>
<evidence type="ECO:0000256" key="6">
    <source>
        <dbReference type="ARBA" id="ARBA00023453"/>
    </source>
</evidence>
<dbReference type="AlphaFoldDB" id="A0A812YN04"/>
<evidence type="ECO:0000313" key="7">
    <source>
        <dbReference type="EMBL" id="CAE7789280.1"/>
    </source>
</evidence>
<dbReference type="Proteomes" id="UP000601435">
    <property type="component" value="Unassembled WGS sequence"/>
</dbReference>
<dbReference type="PANTHER" id="PTHR43836">
    <property type="entry name" value="CATECHOL O-METHYLTRANSFERASE 1-RELATED"/>
    <property type="match status" value="1"/>
</dbReference>
<evidence type="ECO:0000256" key="5">
    <source>
        <dbReference type="ARBA" id="ARBA00022939"/>
    </source>
</evidence>